<gene>
    <name evidence="1" type="ORF">L6164_001027</name>
</gene>
<sequence>MGEQPQILSKSSRKGREEEPECFSASISPPLTLHSFKNPSWCSSLWDSVAVVAELQLKTKEPLFPQIPKSYLRIKFMKLGSSAIVEQK</sequence>
<keyword evidence="2" id="KW-1185">Reference proteome</keyword>
<evidence type="ECO:0000313" key="1">
    <source>
        <dbReference type="EMBL" id="KAI4357051.1"/>
    </source>
</evidence>
<organism evidence="1 2">
    <name type="scientific">Bauhinia variegata</name>
    <name type="common">Purple orchid tree</name>
    <name type="synonym">Phanera variegata</name>
    <dbReference type="NCBI Taxonomy" id="167791"/>
    <lineage>
        <taxon>Eukaryota</taxon>
        <taxon>Viridiplantae</taxon>
        <taxon>Streptophyta</taxon>
        <taxon>Embryophyta</taxon>
        <taxon>Tracheophyta</taxon>
        <taxon>Spermatophyta</taxon>
        <taxon>Magnoliopsida</taxon>
        <taxon>eudicotyledons</taxon>
        <taxon>Gunneridae</taxon>
        <taxon>Pentapetalae</taxon>
        <taxon>rosids</taxon>
        <taxon>fabids</taxon>
        <taxon>Fabales</taxon>
        <taxon>Fabaceae</taxon>
        <taxon>Cercidoideae</taxon>
        <taxon>Cercideae</taxon>
        <taxon>Bauhiniinae</taxon>
        <taxon>Bauhinia</taxon>
    </lineage>
</organism>
<protein>
    <submittedName>
        <fullName evidence="1">Uncharacterized protein</fullName>
    </submittedName>
</protein>
<comment type="caution">
    <text evidence="1">The sequence shown here is derived from an EMBL/GenBank/DDBJ whole genome shotgun (WGS) entry which is preliminary data.</text>
</comment>
<evidence type="ECO:0000313" key="2">
    <source>
        <dbReference type="Proteomes" id="UP000828941"/>
    </source>
</evidence>
<reference evidence="1 2" key="1">
    <citation type="journal article" date="2022" name="DNA Res.">
        <title>Chromosomal-level genome assembly of the orchid tree Bauhinia variegata (Leguminosae; Cercidoideae) supports the allotetraploid origin hypothesis of Bauhinia.</title>
        <authorList>
            <person name="Zhong Y."/>
            <person name="Chen Y."/>
            <person name="Zheng D."/>
            <person name="Pang J."/>
            <person name="Liu Y."/>
            <person name="Luo S."/>
            <person name="Meng S."/>
            <person name="Qian L."/>
            <person name="Wei D."/>
            <person name="Dai S."/>
            <person name="Zhou R."/>
        </authorList>
    </citation>
    <scope>NUCLEOTIDE SEQUENCE [LARGE SCALE GENOMIC DNA]</scope>
    <source>
        <strain evidence="1">BV-YZ2020</strain>
    </source>
</reference>
<name>A0ACB9Q8G9_BAUVA</name>
<dbReference type="EMBL" id="CM039426">
    <property type="protein sequence ID" value="KAI4357051.1"/>
    <property type="molecule type" value="Genomic_DNA"/>
</dbReference>
<dbReference type="Proteomes" id="UP000828941">
    <property type="component" value="Chromosome 1"/>
</dbReference>
<accession>A0ACB9Q8G9</accession>
<proteinExistence type="predicted"/>